<dbReference type="OrthoDB" id="9812856at2"/>
<dbReference type="PANTHER" id="PTHR42988:SF2">
    <property type="entry name" value="CYCLIC NUCLEOTIDE PHOSPHODIESTERASE CBUA0032-RELATED"/>
    <property type="match status" value="1"/>
</dbReference>
<protein>
    <submittedName>
        <fullName evidence="7">Phosphohydrolase</fullName>
    </submittedName>
</protein>
<gene>
    <name evidence="7" type="ORF">VO63_22400</name>
</gene>
<comment type="caution">
    <text evidence="7">The sequence shown here is derived from an EMBL/GenBank/DDBJ whole genome shotgun (WGS) entry which is preliminary data.</text>
</comment>
<sequence length="351" mass="38598">MDRRSLLTVATGAVGAVAAAQIPAGAAPFGRSGQEAASLAGGHAGHGRPVTTFNVISDIQGDLRDLGVALEDMRRTNPASSGLAVAGDITPRGYDAEYAAVTAELARHTRAKTTAWAIGNHEFYVPKWRDPSTLAQDTWPNGTTEDSLFRSFFHFAGRNTVYAEHSFGGIPVLSLGTEKYMHFHDPKLWDEVWLSEAQFAWLEERLAYWARRRKPVMVVTHHPLPNTVSGSHNRLYSRDYLQADRLLGILGRHRDVFLFCGHTHWDLALSDWYVRRVVPGTANLDGFSVINTGAVQTGYTDDGQGGEVSVPGTFNQGLQVEVFRDRVVVKARDFAAGSWLKQITVPLSTRI</sequence>
<feature type="domain" description="DUF4073" evidence="6">
    <location>
        <begin position="267"/>
        <end position="345"/>
    </location>
</feature>
<dbReference type="EMBL" id="LAQS01000036">
    <property type="protein sequence ID" value="KKZ71612.1"/>
    <property type="molecule type" value="Genomic_DNA"/>
</dbReference>
<evidence type="ECO:0000313" key="8">
    <source>
        <dbReference type="Proteomes" id="UP000265325"/>
    </source>
</evidence>
<keyword evidence="3" id="KW-0408">Iron</keyword>
<dbReference type="InterPro" id="IPR025142">
    <property type="entry name" value="DUF4073"/>
</dbReference>
<keyword evidence="8" id="KW-1185">Reference proteome</keyword>
<dbReference type="SUPFAM" id="SSF56300">
    <property type="entry name" value="Metallo-dependent phosphatases"/>
    <property type="match status" value="1"/>
</dbReference>
<dbReference type="PANTHER" id="PTHR42988">
    <property type="entry name" value="PHOSPHOHYDROLASE"/>
    <property type="match status" value="1"/>
</dbReference>
<dbReference type="Pfam" id="PF00149">
    <property type="entry name" value="Metallophos"/>
    <property type="match status" value="1"/>
</dbReference>
<evidence type="ECO:0000313" key="7">
    <source>
        <dbReference type="EMBL" id="KKZ71612.1"/>
    </source>
</evidence>
<dbReference type="InterPro" id="IPR029052">
    <property type="entry name" value="Metallo-depent_PP-like"/>
</dbReference>
<dbReference type="InterPro" id="IPR050884">
    <property type="entry name" value="CNP_phosphodiesterase-III"/>
</dbReference>
<evidence type="ECO:0000256" key="2">
    <source>
        <dbReference type="ARBA" id="ARBA00022801"/>
    </source>
</evidence>
<name>A0A2P2GJC3_STREW</name>
<dbReference type="GO" id="GO:0046872">
    <property type="term" value="F:metal ion binding"/>
    <property type="evidence" value="ECO:0007669"/>
    <property type="project" value="UniProtKB-KW"/>
</dbReference>
<reference evidence="7 8" key="1">
    <citation type="submission" date="2015-05" db="EMBL/GenBank/DDBJ databases">
        <title>Draft Genome assembly of Streptomyces showdoensis.</title>
        <authorList>
            <person name="Thapa K.K."/>
            <person name="Metsa-Ketela M."/>
        </authorList>
    </citation>
    <scope>NUCLEOTIDE SEQUENCE [LARGE SCALE GENOMIC DNA]</scope>
    <source>
        <strain evidence="7 8">ATCC 15227</strain>
    </source>
</reference>
<evidence type="ECO:0000256" key="3">
    <source>
        <dbReference type="ARBA" id="ARBA00023004"/>
    </source>
</evidence>
<evidence type="ECO:0000256" key="1">
    <source>
        <dbReference type="ARBA" id="ARBA00022723"/>
    </source>
</evidence>
<evidence type="ECO:0000259" key="6">
    <source>
        <dbReference type="Pfam" id="PF13285"/>
    </source>
</evidence>
<dbReference type="Pfam" id="PF13285">
    <property type="entry name" value="DUF4073"/>
    <property type="match status" value="1"/>
</dbReference>
<dbReference type="Proteomes" id="UP000265325">
    <property type="component" value="Unassembled WGS sequence"/>
</dbReference>
<organism evidence="7 8">
    <name type="scientific">Streptomyces showdoensis</name>
    <dbReference type="NCBI Taxonomy" id="68268"/>
    <lineage>
        <taxon>Bacteria</taxon>
        <taxon>Bacillati</taxon>
        <taxon>Actinomycetota</taxon>
        <taxon>Actinomycetes</taxon>
        <taxon>Kitasatosporales</taxon>
        <taxon>Streptomycetaceae</taxon>
        <taxon>Streptomyces</taxon>
    </lineage>
</organism>
<comment type="similarity">
    <text evidence="4">Belongs to the cyclic nucleotide phosphodiesterase class-III family.</text>
</comment>
<dbReference type="AlphaFoldDB" id="A0A2P2GJC3"/>
<dbReference type="InterPro" id="IPR004843">
    <property type="entry name" value="Calcineurin-like_PHP"/>
</dbReference>
<dbReference type="Gene3D" id="3.60.21.10">
    <property type="match status" value="1"/>
</dbReference>
<keyword evidence="1" id="KW-0479">Metal-binding</keyword>
<accession>A0A2P2GJC3</accession>
<dbReference type="RefSeq" id="WP_046909711.1">
    <property type="nucleotide sequence ID" value="NZ_BAAAXG010000029.1"/>
</dbReference>
<evidence type="ECO:0000256" key="4">
    <source>
        <dbReference type="ARBA" id="ARBA00025742"/>
    </source>
</evidence>
<keyword evidence="2 7" id="KW-0378">Hydrolase</keyword>
<dbReference type="GO" id="GO:0016787">
    <property type="term" value="F:hydrolase activity"/>
    <property type="evidence" value="ECO:0007669"/>
    <property type="project" value="UniProtKB-KW"/>
</dbReference>
<feature type="domain" description="Calcineurin-like phosphoesterase" evidence="5">
    <location>
        <begin position="53"/>
        <end position="265"/>
    </location>
</feature>
<evidence type="ECO:0000259" key="5">
    <source>
        <dbReference type="Pfam" id="PF00149"/>
    </source>
</evidence>
<proteinExistence type="inferred from homology"/>